<proteinExistence type="predicted"/>
<dbReference type="PANTHER" id="PTHR47080:SF1">
    <property type="entry name" value="CHROMOSOME 16 OPEN READING FRAME 96"/>
    <property type="match status" value="1"/>
</dbReference>
<keyword evidence="3" id="KW-1185">Reference proteome</keyword>
<comment type="caution">
    <text evidence="2">The sequence shown here is derived from an EMBL/GenBank/DDBJ whole genome shotgun (WGS) entry which is preliminary data.</text>
</comment>
<feature type="compositionally biased region" description="Polar residues" evidence="1">
    <location>
        <begin position="138"/>
        <end position="161"/>
    </location>
</feature>
<dbReference type="AlphaFoldDB" id="A0A8S3V6I0"/>
<gene>
    <name evidence="2" type="ORF">MEDL_62100</name>
</gene>
<name>A0A8S3V6I0_MYTED</name>
<dbReference type="EMBL" id="CAJPWZ010003049">
    <property type="protein sequence ID" value="CAG2250423.1"/>
    <property type="molecule type" value="Genomic_DNA"/>
</dbReference>
<dbReference type="OrthoDB" id="5981048at2759"/>
<evidence type="ECO:0000313" key="3">
    <source>
        <dbReference type="Proteomes" id="UP000683360"/>
    </source>
</evidence>
<organism evidence="2 3">
    <name type="scientific">Mytilus edulis</name>
    <name type="common">Blue mussel</name>
    <dbReference type="NCBI Taxonomy" id="6550"/>
    <lineage>
        <taxon>Eukaryota</taxon>
        <taxon>Metazoa</taxon>
        <taxon>Spiralia</taxon>
        <taxon>Lophotrochozoa</taxon>
        <taxon>Mollusca</taxon>
        <taxon>Bivalvia</taxon>
        <taxon>Autobranchia</taxon>
        <taxon>Pteriomorphia</taxon>
        <taxon>Mytilida</taxon>
        <taxon>Mytiloidea</taxon>
        <taxon>Mytilidae</taxon>
        <taxon>Mytilinae</taxon>
        <taxon>Mytilus</taxon>
    </lineage>
</organism>
<dbReference type="PANTHER" id="PTHR47080">
    <property type="entry name" value="CHROMOSOME 16 OPEN READING FRAME 96"/>
    <property type="match status" value="1"/>
</dbReference>
<accession>A0A8S3V6I0</accession>
<evidence type="ECO:0000313" key="2">
    <source>
        <dbReference type="EMBL" id="CAG2250423.1"/>
    </source>
</evidence>
<reference evidence="2" key="1">
    <citation type="submission" date="2021-03" db="EMBL/GenBank/DDBJ databases">
        <authorList>
            <person name="Bekaert M."/>
        </authorList>
    </citation>
    <scope>NUCLEOTIDE SEQUENCE</scope>
</reference>
<dbReference type="Proteomes" id="UP000683360">
    <property type="component" value="Unassembled WGS sequence"/>
</dbReference>
<protein>
    <submittedName>
        <fullName evidence="2">QRICH2</fullName>
    </submittedName>
</protein>
<evidence type="ECO:0000256" key="1">
    <source>
        <dbReference type="SAM" id="MobiDB-lite"/>
    </source>
</evidence>
<sequence>MYAGIDRPGSRYANSEIADYYATSRSCGGQHTTTFPQKRITKLSHLSHLFREEEQQTTNIYPLYKEEVDVQGADGNIYKGRMGRIEAKLPVMQKERSMVQRLDKSPQPMRQQITRVARPVSAKHSPRPPSSKGGSRPQSAHPSASQQEVPANESSHTTPAPSQSPVPPEDIPQQQSIEIPAES</sequence>
<feature type="region of interest" description="Disordered" evidence="1">
    <location>
        <begin position="96"/>
        <end position="183"/>
    </location>
</feature>